<keyword evidence="2 5" id="KW-0813">Transport</keyword>
<dbReference type="Proteomes" id="UP001199916">
    <property type="component" value="Unassembled WGS sequence"/>
</dbReference>
<keyword evidence="4 5" id="KW-0732">Signal</keyword>
<evidence type="ECO:0000256" key="3">
    <source>
        <dbReference type="ARBA" id="ARBA00022597"/>
    </source>
</evidence>
<dbReference type="Gene3D" id="3.40.190.10">
    <property type="entry name" value="Periplasmic binding protein-like II"/>
    <property type="match status" value="2"/>
</dbReference>
<feature type="compositionally biased region" description="Low complexity" evidence="6">
    <location>
        <begin position="27"/>
        <end position="54"/>
    </location>
</feature>
<evidence type="ECO:0000256" key="4">
    <source>
        <dbReference type="ARBA" id="ARBA00022729"/>
    </source>
</evidence>
<comment type="subcellular location">
    <subcellularLocation>
        <location evidence="5">Cell membrane</location>
        <topology evidence="5">Lipid-anchor</topology>
    </subcellularLocation>
</comment>
<name>A0ABS8YBM8_9BACL</name>
<dbReference type="PANTHER" id="PTHR30061:SF50">
    <property type="entry name" value="MALTOSE_MALTODEXTRIN-BINDING PERIPLASMIC PROTEIN"/>
    <property type="match status" value="1"/>
</dbReference>
<reference evidence="7 8" key="1">
    <citation type="submission" date="2021-11" db="EMBL/GenBank/DDBJ databases">
        <title>Draft genome sequence of Paenibacillus profundus YoMME, a new Gram-positive bacteria with exoelectrogenic properties.</title>
        <authorList>
            <person name="Hubenova Y."/>
            <person name="Hubenova E."/>
            <person name="Manasiev Y."/>
            <person name="Peykov S."/>
            <person name="Mitov M."/>
        </authorList>
    </citation>
    <scope>NUCLEOTIDE SEQUENCE [LARGE SCALE GENOMIC DNA]</scope>
    <source>
        <strain evidence="7 8">YoMME</strain>
    </source>
</reference>
<evidence type="ECO:0000256" key="5">
    <source>
        <dbReference type="RuleBase" id="RU365005"/>
    </source>
</evidence>
<comment type="similarity">
    <text evidence="1 5">Belongs to the bacterial solute-binding protein 1 family.</text>
</comment>
<dbReference type="PROSITE" id="PS51257">
    <property type="entry name" value="PROKAR_LIPOPROTEIN"/>
    <property type="match status" value="1"/>
</dbReference>
<organism evidence="7 8">
    <name type="scientific">Paenibacillus profundus</name>
    <dbReference type="NCBI Taxonomy" id="1173085"/>
    <lineage>
        <taxon>Bacteria</taxon>
        <taxon>Bacillati</taxon>
        <taxon>Bacillota</taxon>
        <taxon>Bacilli</taxon>
        <taxon>Bacillales</taxon>
        <taxon>Paenibacillaceae</taxon>
        <taxon>Paenibacillus</taxon>
    </lineage>
</organism>
<keyword evidence="5" id="KW-0472">Membrane</keyword>
<accession>A0ABS8YBM8</accession>
<dbReference type="PANTHER" id="PTHR30061">
    <property type="entry name" value="MALTOSE-BINDING PERIPLASMIC PROTEIN"/>
    <property type="match status" value="1"/>
</dbReference>
<sequence length="434" mass="46494">MKRWVVTLLSVMMVFTITACSSGGGNNSTSGAGATTDAAESTDTATDSGAAESDQLVPEEGASLIVWESKESRPFIEAIAKEFTEKYNVPVKFEEVAAPDQVNKLVNDGPAGIAADIVVFPHDNLGKAVTAGLVFPNDFHEAQTREANSELAVNAASFDGVLYGYPRSVETLIMFYNKDLLPEAPKTMEEVVELSKKMNDIPNKKYTYMWEIGNFYYDYMYLATTGGYVFGNNGSDKADIGLNNEGAVKGAAFLQQFAKQVLPLTTSDVTGDVKKGLFSSGQLAMNIDGPWAIPDLKKAGINLGAAMIPSIDGQPSKTFSGVKAWYVNSYTKYPNAAKLFAEYASTKAAQLKAFELNGVVPSNKEAAADPTVANDPFTVAVLEQFENSYPMPAIPEMGSVWSPMAAGLADVLNKGKDPKAALDNAVQQIKDANK</sequence>
<proteinExistence type="inferred from homology"/>
<feature type="signal peptide" evidence="5">
    <location>
        <begin position="1"/>
        <end position="19"/>
    </location>
</feature>
<dbReference type="EMBL" id="JAJNBZ010000004">
    <property type="protein sequence ID" value="MCE5169406.1"/>
    <property type="molecule type" value="Genomic_DNA"/>
</dbReference>
<dbReference type="RefSeq" id="WP_233696399.1">
    <property type="nucleotide sequence ID" value="NZ_JAJNBZ010000004.1"/>
</dbReference>
<evidence type="ECO:0000256" key="6">
    <source>
        <dbReference type="SAM" id="MobiDB-lite"/>
    </source>
</evidence>
<comment type="caution">
    <text evidence="7">The sequence shown here is derived from an EMBL/GenBank/DDBJ whole genome shotgun (WGS) entry which is preliminary data.</text>
</comment>
<evidence type="ECO:0000313" key="7">
    <source>
        <dbReference type="EMBL" id="MCE5169406.1"/>
    </source>
</evidence>
<evidence type="ECO:0000256" key="1">
    <source>
        <dbReference type="ARBA" id="ARBA00008520"/>
    </source>
</evidence>
<keyword evidence="3 5" id="KW-0762">Sugar transport</keyword>
<evidence type="ECO:0000313" key="8">
    <source>
        <dbReference type="Proteomes" id="UP001199916"/>
    </source>
</evidence>
<feature type="chain" id="PRO_5044993410" description="Maltodextrin-binding protein" evidence="5">
    <location>
        <begin position="20"/>
        <end position="434"/>
    </location>
</feature>
<dbReference type="SUPFAM" id="SSF53850">
    <property type="entry name" value="Periplasmic binding protein-like II"/>
    <property type="match status" value="1"/>
</dbReference>
<keyword evidence="5" id="KW-0449">Lipoprotein</keyword>
<dbReference type="PRINTS" id="PR00181">
    <property type="entry name" value="MALTOSEBP"/>
</dbReference>
<evidence type="ECO:0000256" key="2">
    <source>
        <dbReference type="ARBA" id="ARBA00022448"/>
    </source>
</evidence>
<feature type="region of interest" description="Disordered" evidence="6">
    <location>
        <begin position="23"/>
        <end position="56"/>
    </location>
</feature>
<protein>
    <recommendedName>
        <fullName evidence="5">Maltodextrin-binding protein</fullName>
    </recommendedName>
</protein>
<dbReference type="CDD" id="cd13586">
    <property type="entry name" value="PBP2_Maltose_binding_like"/>
    <property type="match status" value="1"/>
</dbReference>
<gene>
    <name evidence="7" type="ORF">LQV63_08780</name>
</gene>
<dbReference type="Pfam" id="PF13416">
    <property type="entry name" value="SBP_bac_8"/>
    <property type="match status" value="1"/>
</dbReference>
<keyword evidence="8" id="KW-1185">Reference proteome</keyword>
<dbReference type="InterPro" id="IPR006060">
    <property type="entry name" value="Maltose/Cyclodextrin-bd"/>
</dbReference>
<dbReference type="InterPro" id="IPR006059">
    <property type="entry name" value="SBP"/>
</dbReference>
<keyword evidence="5" id="KW-1003">Cell membrane</keyword>